<dbReference type="EMBL" id="JBEZNA010000009">
    <property type="protein sequence ID" value="MEU9576855.1"/>
    <property type="molecule type" value="Genomic_DNA"/>
</dbReference>
<gene>
    <name evidence="9" type="ORF">AB0D95_06195</name>
</gene>
<evidence type="ECO:0000256" key="4">
    <source>
        <dbReference type="ARBA" id="ARBA00022692"/>
    </source>
</evidence>
<evidence type="ECO:0000256" key="5">
    <source>
        <dbReference type="ARBA" id="ARBA00022989"/>
    </source>
</evidence>
<name>A0ABV3EKZ3_9ACTN</name>
<dbReference type="Pfam" id="PF07690">
    <property type="entry name" value="MFS_1"/>
    <property type="match status" value="1"/>
</dbReference>
<feature type="transmembrane region" description="Helical" evidence="8">
    <location>
        <begin position="228"/>
        <end position="253"/>
    </location>
</feature>
<feature type="transmembrane region" description="Helical" evidence="8">
    <location>
        <begin position="299"/>
        <end position="326"/>
    </location>
</feature>
<evidence type="ECO:0000256" key="1">
    <source>
        <dbReference type="ARBA" id="ARBA00004651"/>
    </source>
</evidence>
<protein>
    <submittedName>
        <fullName evidence="9">MFS transporter</fullName>
    </submittedName>
</protein>
<dbReference type="Gene3D" id="1.20.1250.20">
    <property type="entry name" value="MFS general substrate transporter like domains"/>
    <property type="match status" value="1"/>
</dbReference>
<organism evidence="9 10">
    <name type="scientific">Streptomyces chilikensis</name>
    <dbReference type="NCBI Taxonomy" id="1194079"/>
    <lineage>
        <taxon>Bacteria</taxon>
        <taxon>Bacillati</taxon>
        <taxon>Actinomycetota</taxon>
        <taxon>Actinomycetes</taxon>
        <taxon>Kitasatosporales</taxon>
        <taxon>Streptomycetaceae</taxon>
        <taxon>Streptomyces</taxon>
    </lineage>
</organism>
<proteinExistence type="predicted"/>
<comment type="caution">
    <text evidence="9">The sequence shown here is derived from an EMBL/GenBank/DDBJ whole genome shotgun (WGS) entry which is preliminary data.</text>
</comment>
<evidence type="ECO:0000256" key="6">
    <source>
        <dbReference type="ARBA" id="ARBA00023136"/>
    </source>
</evidence>
<dbReference type="RefSeq" id="WP_359269495.1">
    <property type="nucleotide sequence ID" value="NZ_JBEZNA010000009.1"/>
</dbReference>
<keyword evidence="5 8" id="KW-1133">Transmembrane helix</keyword>
<feature type="region of interest" description="Disordered" evidence="7">
    <location>
        <begin position="417"/>
        <end position="473"/>
    </location>
</feature>
<dbReference type="PANTHER" id="PTHR23517:SF2">
    <property type="entry name" value="MULTIDRUG RESISTANCE PROTEIN MDTH"/>
    <property type="match status" value="1"/>
</dbReference>
<comment type="subcellular location">
    <subcellularLocation>
        <location evidence="1">Cell membrane</location>
        <topology evidence="1">Multi-pass membrane protein</topology>
    </subcellularLocation>
</comment>
<evidence type="ECO:0000256" key="8">
    <source>
        <dbReference type="SAM" id="Phobius"/>
    </source>
</evidence>
<keyword evidence="3" id="KW-1003">Cell membrane</keyword>
<evidence type="ECO:0000313" key="9">
    <source>
        <dbReference type="EMBL" id="MEU9576855.1"/>
    </source>
</evidence>
<feature type="transmembrane region" description="Helical" evidence="8">
    <location>
        <begin position="387"/>
        <end position="408"/>
    </location>
</feature>
<dbReference type="InterPro" id="IPR050171">
    <property type="entry name" value="MFS_Transporters"/>
</dbReference>
<evidence type="ECO:0000313" key="10">
    <source>
        <dbReference type="Proteomes" id="UP001551584"/>
    </source>
</evidence>
<feature type="transmembrane region" description="Helical" evidence="8">
    <location>
        <begin position="51"/>
        <end position="70"/>
    </location>
</feature>
<keyword evidence="6 8" id="KW-0472">Membrane</keyword>
<evidence type="ECO:0000256" key="2">
    <source>
        <dbReference type="ARBA" id="ARBA00022448"/>
    </source>
</evidence>
<keyword evidence="10" id="KW-1185">Reference proteome</keyword>
<feature type="transmembrane region" description="Helical" evidence="8">
    <location>
        <begin position="170"/>
        <end position="189"/>
    </location>
</feature>
<dbReference type="InterPro" id="IPR011701">
    <property type="entry name" value="MFS"/>
</dbReference>
<dbReference type="InterPro" id="IPR036259">
    <property type="entry name" value="MFS_trans_sf"/>
</dbReference>
<feature type="transmembrane region" description="Helical" evidence="8">
    <location>
        <begin position="265"/>
        <end position="287"/>
    </location>
</feature>
<keyword evidence="2" id="KW-0813">Transport</keyword>
<dbReference type="Proteomes" id="UP001551584">
    <property type="component" value="Unassembled WGS sequence"/>
</dbReference>
<evidence type="ECO:0000256" key="3">
    <source>
        <dbReference type="ARBA" id="ARBA00022475"/>
    </source>
</evidence>
<reference evidence="9 10" key="1">
    <citation type="submission" date="2024-06" db="EMBL/GenBank/DDBJ databases">
        <title>The Natural Products Discovery Center: Release of the First 8490 Sequenced Strains for Exploring Actinobacteria Biosynthetic Diversity.</title>
        <authorList>
            <person name="Kalkreuter E."/>
            <person name="Kautsar S.A."/>
            <person name="Yang D."/>
            <person name="Bader C.D."/>
            <person name="Teijaro C.N."/>
            <person name="Fluegel L."/>
            <person name="Davis C.M."/>
            <person name="Simpson J.R."/>
            <person name="Lauterbach L."/>
            <person name="Steele A.D."/>
            <person name="Gui C."/>
            <person name="Meng S."/>
            <person name="Li G."/>
            <person name="Viehrig K."/>
            <person name="Ye F."/>
            <person name="Su P."/>
            <person name="Kiefer A.F."/>
            <person name="Nichols A."/>
            <person name="Cepeda A.J."/>
            <person name="Yan W."/>
            <person name="Fan B."/>
            <person name="Jiang Y."/>
            <person name="Adhikari A."/>
            <person name="Zheng C.-J."/>
            <person name="Schuster L."/>
            <person name="Cowan T.M."/>
            <person name="Smanski M.J."/>
            <person name="Chevrette M.G."/>
            <person name="De Carvalho L.P.S."/>
            <person name="Shen B."/>
        </authorList>
    </citation>
    <scope>NUCLEOTIDE SEQUENCE [LARGE SCALE GENOMIC DNA]</scope>
    <source>
        <strain evidence="9 10">NPDC048117</strain>
    </source>
</reference>
<evidence type="ECO:0000256" key="7">
    <source>
        <dbReference type="SAM" id="MobiDB-lite"/>
    </source>
</evidence>
<accession>A0ABV3EKZ3</accession>
<dbReference type="PANTHER" id="PTHR23517">
    <property type="entry name" value="RESISTANCE PROTEIN MDTM, PUTATIVE-RELATED-RELATED"/>
    <property type="match status" value="1"/>
</dbReference>
<keyword evidence="4 8" id="KW-0812">Transmembrane</keyword>
<dbReference type="SUPFAM" id="SSF103473">
    <property type="entry name" value="MFS general substrate transporter"/>
    <property type="match status" value="1"/>
</dbReference>
<sequence length="473" mass="50309">MPFTPSRLLPDDRLVRTMSYQSVLSAFAEGVFITGEAVYFTQVVGLSPAQVGLMLTLSLTAAFLFSVPLGRLTDRLGTRRSWSHASVLQAVFFASWFLAGGFATALAVLVPLVLAENWARTGRNAYRVQIFPREKRVHASAYLRAARNLGYTLGATAGAVALALDDLTLIHAVPLFTAAVLLANAFWIGRLPEPPRTEPVTHAAVTPGAAAGSARRGDPRAALRNRGFVLLTFLNGVLRTHQVLLTTVIPLWLVTETDAPKVVLAWLYGTNTLMAVALQVAAARGIATVADSLRAQRRGALCFLASCGIIAVTHETAGWVTILLMWVGHVTVTGAEIYQSAGEWGLVAELADPERRGEYEGVVNLGSNLGTVWAPAAYTFLAMSWGAAGWAVIAAVILTAAVAVHPAARACERHLRRHGLAPEGTPDRPSRPEQPAPAEPTTPAERSGRPELPEPGTAGEGTAPRASLHDHTG</sequence>
<feature type="transmembrane region" description="Helical" evidence="8">
    <location>
        <begin position="90"/>
        <end position="114"/>
    </location>
</feature>